<feature type="compositionally biased region" description="Basic and acidic residues" evidence="1">
    <location>
        <begin position="146"/>
        <end position="165"/>
    </location>
</feature>
<feature type="compositionally biased region" description="Low complexity" evidence="1">
    <location>
        <begin position="379"/>
        <end position="388"/>
    </location>
</feature>
<organism evidence="2 3">
    <name type="scientific">Pseudolycoriella hygida</name>
    <dbReference type="NCBI Taxonomy" id="35572"/>
    <lineage>
        <taxon>Eukaryota</taxon>
        <taxon>Metazoa</taxon>
        <taxon>Ecdysozoa</taxon>
        <taxon>Arthropoda</taxon>
        <taxon>Hexapoda</taxon>
        <taxon>Insecta</taxon>
        <taxon>Pterygota</taxon>
        <taxon>Neoptera</taxon>
        <taxon>Endopterygota</taxon>
        <taxon>Diptera</taxon>
        <taxon>Nematocera</taxon>
        <taxon>Sciaroidea</taxon>
        <taxon>Sciaridae</taxon>
        <taxon>Pseudolycoriella</taxon>
    </lineage>
</organism>
<sequence length="648" mass="72905">MKMISKNKKRKILIPKNAKLRKCSVQLGQIDKLLSNLKRSHGKLRLGAPPPPGTKLIRVKSDLFRKVVAPPVTSERVSKRTPKPNRRYMNDDTVSSTTWHEREISSGQPSEEEIENERPKSPQTEPTRKNRNRVVAPKTVATATNKESDKLALTKRKISYDEKPSPKQHKKNYSSDDDYVVSDSDAESLTCAQKNVPNATKSASKQASTKQVNSRSRPLIKLPPTTKQKFSPARSPPKTSSKVPPLVTTQIPSNKSAKSKESSTDAKPNLTVDLEDFEQMPTFTIVNINDIINQKEEVVVIEKSPSKPGKKVKTIPTKKAEPREPEDLIAELMQEDDDYDPKQNDSSTAIKTPASRRKTPHKVLSDQVSQPTATKETKPIVTKTTEKTTAVPTKPYRNIIGGKNNGKLKLVSPEKHEKQPPRILNSQLCTKVSTELPSVVAKISSPTKTVNNNNKTVLNRSKENIKQQVKPAPVTNVTTISGGRKVRKITCFETWFVIKLPHIEPTVPQSILDMELLKLGNEIKEISLPSSDWNYKITLSRITKPNPNGLIYCGEVQDANIKEEEKHFYQPTTIMFRRECKNNALRMQFDRAVIMKNRNFFINVDGKNVKLIGAPQFVQNFEDIETLLQIVENLSLTDPLVEQTTYVI</sequence>
<reference evidence="2" key="1">
    <citation type="submission" date="2022-07" db="EMBL/GenBank/DDBJ databases">
        <authorList>
            <person name="Trinca V."/>
            <person name="Uliana J.V.C."/>
            <person name="Torres T.T."/>
            <person name="Ward R.J."/>
            <person name="Monesi N."/>
        </authorList>
    </citation>
    <scope>NUCLEOTIDE SEQUENCE</scope>
    <source>
        <strain evidence="2">HSMRA1968</strain>
        <tissue evidence="2">Whole embryos</tissue>
    </source>
</reference>
<protein>
    <submittedName>
        <fullName evidence="2">Uncharacterized protein</fullName>
    </submittedName>
</protein>
<feature type="compositionally biased region" description="Polar residues" evidence="1">
    <location>
        <begin position="237"/>
        <end position="256"/>
    </location>
</feature>
<accession>A0A9Q0MN69</accession>
<feature type="region of interest" description="Disordered" evidence="1">
    <location>
        <begin position="72"/>
        <end position="181"/>
    </location>
</feature>
<name>A0A9Q0MN69_9DIPT</name>
<comment type="caution">
    <text evidence="2">The sequence shown here is derived from an EMBL/GenBank/DDBJ whole genome shotgun (WGS) entry which is preliminary data.</text>
</comment>
<keyword evidence="3" id="KW-1185">Reference proteome</keyword>
<dbReference type="EMBL" id="WJQU01000004">
    <property type="protein sequence ID" value="KAJ6634704.1"/>
    <property type="molecule type" value="Genomic_DNA"/>
</dbReference>
<gene>
    <name evidence="2" type="ORF">Bhyg_13281</name>
</gene>
<dbReference type="AlphaFoldDB" id="A0A9Q0MN69"/>
<evidence type="ECO:0000256" key="1">
    <source>
        <dbReference type="SAM" id="MobiDB-lite"/>
    </source>
</evidence>
<dbReference type="OrthoDB" id="7780461at2759"/>
<feature type="region of interest" description="Disordered" evidence="1">
    <location>
        <begin position="194"/>
        <end position="267"/>
    </location>
</feature>
<evidence type="ECO:0000313" key="2">
    <source>
        <dbReference type="EMBL" id="KAJ6634704.1"/>
    </source>
</evidence>
<dbReference type="Proteomes" id="UP001151699">
    <property type="component" value="Chromosome C"/>
</dbReference>
<feature type="region of interest" description="Disordered" evidence="1">
    <location>
        <begin position="335"/>
        <end position="388"/>
    </location>
</feature>
<evidence type="ECO:0000313" key="3">
    <source>
        <dbReference type="Proteomes" id="UP001151699"/>
    </source>
</evidence>
<feature type="region of interest" description="Disordered" evidence="1">
    <location>
        <begin position="306"/>
        <end position="325"/>
    </location>
</feature>
<feature type="compositionally biased region" description="Polar residues" evidence="1">
    <location>
        <begin position="194"/>
        <end position="216"/>
    </location>
</feature>
<proteinExistence type="predicted"/>